<keyword evidence="4 6" id="KW-1133">Transmembrane helix</keyword>
<dbReference type="InterPro" id="IPR052576">
    <property type="entry name" value="AA_Transporter-Related"/>
</dbReference>
<dbReference type="InterPro" id="IPR032813">
    <property type="entry name" value="Na_H_antiport_N"/>
</dbReference>
<evidence type="ECO:0000313" key="10">
    <source>
        <dbReference type="Proteomes" id="UP001185092"/>
    </source>
</evidence>
<dbReference type="PANTHER" id="PTHR37821">
    <property type="entry name" value="AMINO ACID TRANSPORTER YUIF-RELATED"/>
    <property type="match status" value="1"/>
</dbReference>
<feature type="transmembrane region" description="Helical" evidence="6">
    <location>
        <begin position="325"/>
        <end position="347"/>
    </location>
</feature>
<evidence type="ECO:0000256" key="3">
    <source>
        <dbReference type="ARBA" id="ARBA00022692"/>
    </source>
</evidence>
<sequence length="433" mass="45793">MELLNPVLVSVLAMIILCLCRLNVILSLLIAGLIGGVAAGLSIKQSMDILISGMGDNAETALSYILLGAYAIAISQTGLAGILSNRISSLVKGKKVILIFIIVFIACLSQNLIPIHIAFIPILIPPLLGIMNKFRLDRRAMACGLTFGLKAPYIMLPVGFGLVFHNLIKDQMIANGVSVETSQVWKSMLIPGLGMFAGLLIAVFITYSGQRNYKTSGYNEPEDTQSFQWNKSHTLTLISAISAFVVQLSTESLPLGALTGLGVLLISGTLKWSEMEDTMKGGLQMMAFIAIVMLVASGYGKVLRETDAVQAFVGHLNMIVGNSKVLAALFMLLTGLLVTMGIGTSFGTIPILATIFCPLGIELGFSAAGIIVLLGVAGALGDAGSPASDSTLGPTSGLNMDNQHDHIKDTCIPTFLHFNIPLIIFGLVASLIL</sequence>
<feature type="transmembrane region" description="Helical" evidence="6">
    <location>
        <begin position="188"/>
        <end position="208"/>
    </location>
</feature>
<evidence type="ECO:0000259" key="8">
    <source>
        <dbReference type="Pfam" id="PF13726"/>
    </source>
</evidence>
<feature type="transmembrane region" description="Helical" evidence="6">
    <location>
        <begin position="96"/>
        <end position="124"/>
    </location>
</feature>
<dbReference type="PANTHER" id="PTHR37821:SF1">
    <property type="entry name" value="AMINO ACID TRANSPORTER YUIF-RELATED"/>
    <property type="match status" value="1"/>
</dbReference>
<dbReference type="RefSeq" id="WP_309939063.1">
    <property type="nucleotide sequence ID" value="NZ_AP025305.1"/>
</dbReference>
<reference evidence="9" key="1">
    <citation type="submission" date="2023-07" db="EMBL/GenBank/DDBJ databases">
        <title>Genomic Encyclopedia of Type Strains, Phase IV (KMG-IV): sequencing the most valuable type-strain genomes for metagenomic binning, comparative biology and taxonomic classification.</title>
        <authorList>
            <person name="Goeker M."/>
        </authorList>
    </citation>
    <scope>NUCLEOTIDE SEQUENCE</scope>
    <source>
        <strain evidence="9">DSM 26174</strain>
    </source>
</reference>
<feature type="transmembrane region" description="Helical" evidence="6">
    <location>
        <begin position="145"/>
        <end position="168"/>
    </location>
</feature>
<keyword evidence="5 6" id="KW-0472">Membrane</keyword>
<evidence type="ECO:0000256" key="5">
    <source>
        <dbReference type="ARBA" id="ARBA00023136"/>
    </source>
</evidence>
<keyword evidence="10" id="KW-1185">Reference proteome</keyword>
<evidence type="ECO:0000259" key="7">
    <source>
        <dbReference type="Pfam" id="PF03553"/>
    </source>
</evidence>
<evidence type="ECO:0000256" key="2">
    <source>
        <dbReference type="ARBA" id="ARBA00022475"/>
    </source>
</evidence>
<dbReference type="InterPro" id="IPR018461">
    <property type="entry name" value="Na/H_Antiport_NhaC-like_C"/>
</dbReference>
<gene>
    <name evidence="9" type="ORF">HNQ88_002438</name>
</gene>
<feature type="transmembrane region" description="Helical" evidence="6">
    <location>
        <begin position="252"/>
        <end position="270"/>
    </location>
</feature>
<evidence type="ECO:0008006" key="11">
    <source>
        <dbReference type="Google" id="ProtNLM"/>
    </source>
</evidence>
<protein>
    <recommendedName>
        <fullName evidence="11">Sodium:proton antiporter</fullName>
    </recommendedName>
</protein>
<dbReference type="EMBL" id="JAVDQD010000002">
    <property type="protein sequence ID" value="MDR6239401.1"/>
    <property type="molecule type" value="Genomic_DNA"/>
</dbReference>
<comment type="caution">
    <text evidence="9">The sequence shown here is derived from an EMBL/GenBank/DDBJ whole genome shotgun (WGS) entry which is preliminary data.</text>
</comment>
<name>A0AAE3XP81_9BACT</name>
<evidence type="ECO:0000313" key="9">
    <source>
        <dbReference type="EMBL" id="MDR6239401.1"/>
    </source>
</evidence>
<keyword evidence="2" id="KW-1003">Cell membrane</keyword>
<dbReference type="AlphaFoldDB" id="A0AAE3XP81"/>
<feature type="domain" description="Putative Na+/H+ antiporter N-terminal" evidence="8">
    <location>
        <begin position="5"/>
        <end position="89"/>
    </location>
</feature>
<organism evidence="9 10">
    <name type="scientific">Aureibacter tunicatorum</name>
    <dbReference type="NCBI Taxonomy" id="866807"/>
    <lineage>
        <taxon>Bacteria</taxon>
        <taxon>Pseudomonadati</taxon>
        <taxon>Bacteroidota</taxon>
        <taxon>Cytophagia</taxon>
        <taxon>Cytophagales</taxon>
        <taxon>Persicobacteraceae</taxon>
        <taxon>Aureibacter</taxon>
    </lineage>
</organism>
<evidence type="ECO:0000256" key="1">
    <source>
        <dbReference type="ARBA" id="ARBA00004651"/>
    </source>
</evidence>
<evidence type="ECO:0000256" key="4">
    <source>
        <dbReference type="ARBA" id="ARBA00022989"/>
    </source>
</evidence>
<dbReference type="GO" id="GO:0005886">
    <property type="term" value="C:plasma membrane"/>
    <property type="evidence" value="ECO:0007669"/>
    <property type="project" value="UniProtKB-SubCell"/>
</dbReference>
<feature type="transmembrane region" description="Helical" evidence="6">
    <location>
        <begin position="12"/>
        <end position="41"/>
    </location>
</feature>
<feature type="transmembrane region" description="Helical" evidence="6">
    <location>
        <begin position="359"/>
        <end position="380"/>
    </location>
</feature>
<feature type="transmembrane region" description="Helical" evidence="6">
    <location>
        <begin position="62"/>
        <end position="84"/>
    </location>
</feature>
<dbReference type="Pfam" id="PF13726">
    <property type="entry name" value="Na_H_antiport_2"/>
    <property type="match status" value="1"/>
</dbReference>
<accession>A0AAE3XP81</accession>
<comment type="subcellular location">
    <subcellularLocation>
        <location evidence="1">Cell membrane</location>
        <topology evidence="1">Multi-pass membrane protein</topology>
    </subcellularLocation>
</comment>
<proteinExistence type="predicted"/>
<feature type="transmembrane region" description="Helical" evidence="6">
    <location>
        <begin position="282"/>
        <end position="300"/>
    </location>
</feature>
<dbReference type="Proteomes" id="UP001185092">
    <property type="component" value="Unassembled WGS sequence"/>
</dbReference>
<keyword evidence="3 6" id="KW-0812">Transmembrane</keyword>
<dbReference type="Pfam" id="PF03553">
    <property type="entry name" value="Na_H_antiporter"/>
    <property type="match status" value="1"/>
</dbReference>
<feature type="transmembrane region" description="Helical" evidence="6">
    <location>
        <begin position="415"/>
        <end position="432"/>
    </location>
</feature>
<evidence type="ECO:0000256" key="6">
    <source>
        <dbReference type="SAM" id="Phobius"/>
    </source>
</evidence>
<feature type="domain" description="Na+/H+ antiporter NhaC-like C-terminal" evidence="7">
    <location>
        <begin position="144"/>
        <end position="427"/>
    </location>
</feature>